<sequence length="129" mass="14005">MSTPQKNLGVGRLLIAVYAVFAISSSARATYQLATKFEEAPLAYSLSALAGLVYIVATIALARPKFRRLALITIVFELAGVIAVGLLSFTLPELFAHPSVWSKFGQGYGYVPLVLPVLGLLWLRKTHKN</sequence>
<organism evidence="2 3">
    <name type="scientific">Rhodoluna lacicola</name>
    <dbReference type="NCBI Taxonomy" id="529884"/>
    <lineage>
        <taxon>Bacteria</taxon>
        <taxon>Bacillati</taxon>
        <taxon>Actinomycetota</taxon>
        <taxon>Actinomycetes</taxon>
        <taxon>Micrococcales</taxon>
        <taxon>Microbacteriaceae</taxon>
        <taxon>Luna cluster</taxon>
        <taxon>Luna-1 subcluster</taxon>
        <taxon>Rhodoluna</taxon>
    </lineage>
</organism>
<keyword evidence="1" id="KW-0472">Membrane</keyword>
<protein>
    <recommendedName>
        <fullName evidence="4">Integral membrane protein</fullName>
    </recommendedName>
</protein>
<keyword evidence="1" id="KW-1133">Transmembrane helix</keyword>
<feature type="transmembrane region" description="Helical" evidence="1">
    <location>
        <begin position="107"/>
        <end position="123"/>
    </location>
</feature>
<dbReference type="EMBL" id="CP007490">
    <property type="protein sequence ID" value="AIC47276.1"/>
    <property type="molecule type" value="Genomic_DNA"/>
</dbReference>
<reference evidence="2 3" key="1">
    <citation type="journal article" date="2014" name="Int. J. Syst. Evol. Microbiol.">
        <title>Rhodoluna lacicola gen. nov., sp. nov., a planktonic freshwater bacterium with stream-lined genome.</title>
        <authorList>
            <person name="Hahn M."/>
            <person name="Schmidt J."/>
            <person name="Taipale S.J."/>
            <person name="Doolittle W.F."/>
            <person name="Koll U."/>
        </authorList>
    </citation>
    <scope>NUCLEOTIDE SEQUENCE [LARGE SCALE GENOMIC DNA]</scope>
    <source>
        <strain evidence="2 3">MWH-Ta8</strain>
    </source>
</reference>
<feature type="transmembrane region" description="Helical" evidence="1">
    <location>
        <begin position="43"/>
        <end position="62"/>
    </location>
</feature>
<dbReference type="KEGG" id="rla:Rhola_00004570"/>
<dbReference type="HOGENOM" id="CLU_122776_1_0_11"/>
<dbReference type="Proteomes" id="UP000067708">
    <property type="component" value="Chromosome"/>
</dbReference>
<evidence type="ECO:0000256" key="1">
    <source>
        <dbReference type="SAM" id="Phobius"/>
    </source>
</evidence>
<evidence type="ECO:0000313" key="3">
    <source>
        <dbReference type="Proteomes" id="UP000067708"/>
    </source>
</evidence>
<feature type="transmembrane region" description="Helical" evidence="1">
    <location>
        <begin position="12"/>
        <end position="31"/>
    </location>
</feature>
<feature type="transmembrane region" description="Helical" evidence="1">
    <location>
        <begin position="69"/>
        <end position="87"/>
    </location>
</feature>
<keyword evidence="1" id="KW-0812">Transmembrane</keyword>
<dbReference type="OrthoDB" id="25997at2"/>
<dbReference type="RefSeq" id="WP_038502078.1">
    <property type="nucleotide sequence ID" value="NZ_CP007490.1"/>
</dbReference>
<keyword evidence="3" id="KW-1185">Reference proteome</keyword>
<evidence type="ECO:0008006" key="4">
    <source>
        <dbReference type="Google" id="ProtNLM"/>
    </source>
</evidence>
<evidence type="ECO:0000313" key="2">
    <source>
        <dbReference type="EMBL" id="AIC47276.1"/>
    </source>
</evidence>
<gene>
    <name evidence="2" type="ORF">Rhola_00004570</name>
</gene>
<dbReference type="eggNOG" id="ENOG5032RMD">
    <property type="taxonomic scope" value="Bacteria"/>
</dbReference>
<proteinExistence type="predicted"/>
<dbReference type="AlphaFoldDB" id="A0A060JBM8"/>
<dbReference type="PATRIC" id="fig|529884.3.peg.439"/>
<accession>A0A060JBM8</accession>
<dbReference type="STRING" id="529884.Rhola_00004570"/>
<name>A0A060JBM8_9MICO</name>